<dbReference type="AlphaFoldDB" id="A0A6H5IU94"/>
<protein>
    <submittedName>
        <fullName evidence="2">Uncharacterized protein</fullName>
    </submittedName>
</protein>
<gene>
    <name evidence="2" type="ORF">TBRA_LOCUS10988</name>
</gene>
<accession>A0A6H5IU94</accession>
<proteinExistence type="predicted"/>
<name>A0A6H5IU94_9HYME</name>
<dbReference type="Proteomes" id="UP000479190">
    <property type="component" value="Unassembled WGS sequence"/>
</dbReference>
<evidence type="ECO:0000256" key="1">
    <source>
        <dbReference type="SAM" id="MobiDB-lite"/>
    </source>
</evidence>
<keyword evidence="3" id="KW-1185">Reference proteome</keyword>
<evidence type="ECO:0000313" key="2">
    <source>
        <dbReference type="EMBL" id="CAB0039238.1"/>
    </source>
</evidence>
<reference evidence="2 3" key="1">
    <citation type="submission" date="2020-02" db="EMBL/GenBank/DDBJ databases">
        <authorList>
            <person name="Ferguson B K."/>
        </authorList>
    </citation>
    <scope>NUCLEOTIDE SEQUENCE [LARGE SCALE GENOMIC DNA]</scope>
</reference>
<organism evidence="2 3">
    <name type="scientific">Trichogramma brassicae</name>
    <dbReference type="NCBI Taxonomy" id="86971"/>
    <lineage>
        <taxon>Eukaryota</taxon>
        <taxon>Metazoa</taxon>
        <taxon>Ecdysozoa</taxon>
        <taxon>Arthropoda</taxon>
        <taxon>Hexapoda</taxon>
        <taxon>Insecta</taxon>
        <taxon>Pterygota</taxon>
        <taxon>Neoptera</taxon>
        <taxon>Endopterygota</taxon>
        <taxon>Hymenoptera</taxon>
        <taxon>Apocrita</taxon>
        <taxon>Proctotrupomorpha</taxon>
        <taxon>Chalcidoidea</taxon>
        <taxon>Trichogrammatidae</taxon>
        <taxon>Trichogramma</taxon>
    </lineage>
</organism>
<evidence type="ECO:0000313" key="3">
    <source>
        <dbReference type="Proteomes" id="UP000479190"/>
    </source>
</evidence>
<sequence length="73" mass="7930">MHPAPRSLEESSCEPAGRSAGDTAISAVHQYTGAHDGGEEDLPWTSRHHTCGRGLPVMMDIEARWPLHRGVVN</sequence>
<dbReference type="EMBL" id="CADCXV010000947">
    <property type="protein sequence ID" value="CAB0039238.1"/>
    <property type="molecule type" value="Genomic_DNA"/>
</dbReference>
<feature type="region of interest" description="Disordered" evidence="1">
    <location>
        <begin position="1"/>
        <end position="48"/>
    </location>
</feature>